<dbReference type="Proteomes" id="UP000198521">
    <property type="component" value="Unassembled WGS sequence"/>
</dbReference>
<dbReference type="STRING" id="1038014.SAMN04487910_0500"/>
<accession>A0A1H7H172</accession>
<name>A0A1H7H172_AQUAM</name>
<reference evidence="1 2" key="1">
    <citation type="submission" date="2016-10" db="EMBL/GenBank/DDBJ databases">
        <authorList>
            <person name="de Groot N.N."/>
        </authorList>
    </citation>
    <scope>NUCLEOTIDE SEQUENCE [LARGE SCALE GENOMIC DNA]</scope>
    <source>
        <strain evidence="1 2">DSM 25232</strain>
    </source>
</reference>
<gene>
    <name evidence="1" type="ORF">SAMN04487910_0500</name>
</gene>
<dbReference type="OrthoDB" id="1117699at2"/>
<evidence type="ECO:0000313" key="2">
    <source>
        <dbReference type="Proteomes" id="UP000198521"/>
    </source>
</evidence>
<evidence type="ECO:0000313" key="1">
    <source>
        <dbReference type="EMBL" id="SEK42670.1"/>
    </source>
</evidence>
<organism evidence="1 2">
    <name type="scientific">Aquimarina amphilecti</name>
    <dbReference type="NCBI Taxonomy" id="1038014"/>
    <lineage>
        <taxon>Bacteria</taxon>
        <taxon>Pseudomonadati</taxon>
        <taxon>Bacteroidota</taxon>
        <taxon>Flavobacteriia</taxon>
        <taxon>Flavobacteriales</taxon>
        <taxon>Flavobacteriaceae</taxon>
        <taxon>Aquimarina</taxon>
    </lineage>
</organism>
<dbReference type="RefSeq" id="WP_091405073.1">
    <property type="nucleotide sequence ID" value="NZ_FOAB01000001.1"/>
</dbReference>
<dbReference type="EMBL" id="FOAB01000001">
    <property type="protein sequence ID" value="SEK42670.1"/>
    <property type="molecule type" value="Genomic_DNA"/>
</dbReference>
<protein>
    <submittedName>
        <fullName evidence="1">Uncharacterized protein</fullName>
    </submittedName>
</protein>
<proteinExistence type="predicted"/>
<dbReference type="AlphaFoldDB" id="A0A1H7H172"/>
<sequence>MIFRKADTNQKEDYKYKTLKSILEFDTGKEYEGLFVLRQLKGTDKTLRLKKAISGKVECFYIPRETSSAAFGSDAVVVTFVYYLAREGDDNQVIKIRSGPKFKKTEKLLIEYFNDCPDLISKIKEGYFDGEIEALEPIVNYYNTKC</sequence>
<keyword evidence="2" id="KW-1185">Reference proteome</keyword>